<evidence type="ECO:0000313" key="3">
    <source>
        <dbReference type="Proteomes" id="UP000499080"/>
    </source>
</evidence>
<name>A0A4Y2I879_ARAVE</name>
<organism evidence="2 3">
    <name type="scientific">Araneus ventricosus</name>
    <name type="common">Orbweaver spider</name>
    <name type="synonym">Epeira ventricosa</name>
    <dbReference type="NCBI Taxonomy" id="182803"/>
    <lineage>
        <taxon>Eukaryota</taxon>
        <taxon>Metazoa</taxon>
        <taxon>Ecdysozoa</taxon>
        <taxon>Arthropoda</taxon>
        <taxon>Chelicerata</taxon>
        <taxon>Arachnida</taxon>
        <taxon>Araneae</taxon>
        <taxon>Araneomorphae</taxon>
        <taxon>Entelegynae</taxon>
        <taxon>Araneoidea</taxon>
        <taxon>Araneidae</taxon>
        <taxon>Araneus</taxon>
    </lineage>
</organism>
<gene>
    <name evidence="2" type="ORF">AVEN_29610_1</name>
</gene>
<dbReference type="Pfam" id="PF10551">
    <property type="entry name" value="MULE"/>
    <property type="match status" value="1"/>
</dbReference>
<keyword evidence="3" id="KW-1185">Reference proteome</keyword>
<dbReference type="Proteomes" id="UP000499080">
    <property type="component" value="Unassembled WGS sequence"/>
</dbReference>
<protein>
    <recommendedName>
        <fullName evidence="1">MULE transposase domain-containing protein</fullName>
    </recommendedName>
</protein>
<accession>A0A4Y2I879</accession>
<reference evidence="2 3" key="1">
    <citation type="journal article" date="2019" name="Sci. Rep.">
        <title>Orb-weaving spider Araneus ventricosus genome elucidates the spidroin gene catalogue.</title>
        <authorList>
            <person name="Kono N."/>
            <person name="Nakamura H."/>
            <person name="Ohtoshi R."/>
            <person name="Moran D.A.P."/>
            <person name="Shinohara A."/>
            <person name="Yoshida Y."/>
            <person name="Fujiwara M."/>
            <person name="Mori M."/>
            <person name="Tomita M."/>
            <person name="Arakawa K."/>
        </authorList>
    </citation>
    <scope>NUCLEOTIDE SEQUENCE [LARGE SCALE GENOMIC DNA]</scope>
</reference>
<evidence type="ECO:0000313" key="2">
    <source>
        <dbReference type="EMBL" id="GBM73947.1"/>
    </source>
</evidence>
<evidence type="ECO:0000259" key="1">
    <source>
        <dbReference type="Pfam" id="PF10551"/>
    </source>
</evidence>
<dbReference type="AlphaFoldDB" id="A0A4Y2I879"/>
<comment type="caution">
    <text evidence="2">The sequence shown here is derived from an EMBL/GenBank/DDBJ whole genome shotgun (WGS) entry which is preliminary data.</text>
</comment>
<dbReference type="OrthoDB" id="6436300at2759"/>
<dbReference type="InterPro" id="IPR018289">
    <property type="entry name" value="MULE_transposase_dom"/>
</dbReference>
<dbReference type="PANTHER" id="PTHR35385:SF2">
    <property type="entry name" value="PROTEIN B, PUTATIVE-RELATED"/>
    <property type="match status" value="1"/>
</dbReference>
<dbReference type="EMBL" id="BGPR01002467">
    <property type="protein sequence ID" value="GBM73947.1"/>
    <property type="molecule type" value="Genomic_DNA"/>
</dbReference>
<dbReference type="PANTHER" id="PTHR35385">
    <property type="entry name" value="PROTEIN B, PUTATIVE-RELATED-RELATED"/>
    <property type="match status" value="1"/>
</dbReference>
<proteinExistence type="predicted"/>
<sequence length="239" mass="26904">MIKHFMEKYPVNYALVRPAICIDPRVMAGYPEKAREKMKKKLKEKTAAYAKINVTVTFKENPFAVAVITPIKKRTHSLKTSEEIIFVDSTSSCDAENHAVTFVLTPCAAGAVPVGIFIAKGQTEESYKQVFNLLMDIMKESAFKGKAAPATFITDDSEAEINAMKKIWPSSSNFLCIFYVVQTVWRWLWDSKNGIPNDSRRQLMPYFQSILYAESPACAKEIYLNANGYIGSCIPTYPL</sequence>
<feature type="domain" description="MULE transposase" evidence="1">
    <location>
        <begin position="96"/>
        <end position="182"/>
    </location>
</feature>